<proteinExistence type="predicted"/>
<dbReference type="AlphaFoldDB" id="A0A7K1T1U0"/>
<evidence type="ECO:0000313" key="1">
    <source>
        <dbReference type="EMBL" id="MVN23552.1"/>
    </source>
</evidence>
<gene>
    <name evidence="1" type="ORF">GO621_18690</name>
</gene>
<dbReference type="RefSeq" id="WP_157569926.1">
    <property type="nucleotide sequence ID" value="NZ_WPIK01000056.1"/>
</dbReference>
<protein>
    <submittedName>
        <fullName evidence="1">Uncharacterized protein</fullName>
    </submittedName>
</protein>
<sequence length="209" mass="24189">MVSADGILFPVLRQAFSVVRNIMTPKFLLTSLLVLMTTICFSQTNFDVRRKKIKPLFIDTAVEKTFIYDLPNAVLYFKQSDISDFITNVKNIEATPNYSFKNFTDTLKSNTKTIRVKDIFYSYGEVERDSILRHERISADMQELNEEFHLIGNDLIFSGHVMVYSKGNKKFIFKPYIAKKQTSSLGQQDLIFYLPNGKIFYQILIAFGE</sequence>
<accession>A0A7K1T1U0</accession>
<dbReference type="Proteomes" id="UP000462014">
    <property type="component" value="Unassembled WGS sequence"/>
</dbReference>
<dbReference type="EMBL" id="WPIK01000056">
    <property type="protein sequence ID" value="MVN23552.1"/>
    <property type="molecule type" value="Genomic_DNA"/>
</dbReference>
<reference evidence="1 2" key="1">
    <citation type="submission" date="2019-12" db="EMBL/GenBank/DDBJ databases">
        <title>Mucilaginibacter sp. HMF7410 genome sequencing and assembly.</title>
        <authorList>
            <person name="Kang H."/>
            <person name="Cha I."/>
            <person name="Kim H."/>
            <person name="Joh K."/>
        </authorList>
    </citation>
    <scope>NUCLEOTIDE SEQUENCE [LARGE SCALE GENOMIC DNA]</scope>
    <source>
        <strain evidence="1 2">HMF7410</strain>
    </source>
</reference>
<name>A0A7K1T1U0_9SPHI</name>
<comment type="caution">
    <text evidence="1">The sequence shown here is derived from an EMBL/GenBank/DDBJ whole genome shotgun (WGS) entry which is preliminary data.</text>
</comment>
<evidence type="ECO:0000313" key="2">
    <source>
        <dbReference type="Proteomes" id="UP000462014"/>
    </source>
</evidence>
<organism evidence="1 2">
    <name type="scientific">Mucilaginibacter arboris</name>
    <dbReference type="NCBI Taxonomy" id="2682090"/>
    <lineage>
        <taxon>Bacteria</taxon>
        <taxon>Pseudomonadati</taxon>
        <taxon>Bacteroidota</taxon>
        <taxon>Sphingobacteriia</taxon>
        <taxon>Sphingobacteriales</taxon>
        <taxon>Sphingobacteriaceae</taxon>
        <taxon>Mucilaginibacter</taxon>
    </lineage>
</organism>
<keyword evidence="2" id="KW-1185">Reference proteome</keyword>